<evidence type="ECO:0000256" key="5">
    <source>
        <dbReference type="ARBA" id="ARBA00022989"/>
    </source>
</evidence>
<dbReference type="GO" id="GO:0043005">
    <property type="term" value="C:neuron projection"/>
    <property type="evidence" value="ECO:0007669"/>
    <property type="project" value="TreeGrafter"/>
</dbReference>
<keyword evidence="3 7" id="KW-0812">Transmembrane</keyword>
<keyword evidence="2" id="KW-0813">Transport</keyword>
<name>A0A915K308_ROMCU</name>
<dbReference type="AlphaFoldDB" id="A0A915K308"/>
<dbReference type="InterPro" id="IPR037272">
    <property type="entry name" value="SNS_sf"/>
</dbReference>
<evidence type="ECO:0000256" key="6">
    <source>
        <dbReference type="ARBA" id="ARBA00023136"/>
    </source>
</evidence>
<accession>A0A915K308</accession>
<evidence type="ECO:0000313" key="9">
    <source>
        <dbReference type="WBParaSite" id="nRc.2.0.1.t32592-RA"/>
    </source>
</evidence>
<dbReference type="PANTHER" id="PTHR11616:SF20">
    <property type="entry name" value="SODIUM- AND CHLORIDE-DEPENDENT BETAINE TRANSPORTER"/>
    <property type="match status" value="1"/>
</dbReference>
<protein>
    <submittedName>
        <fullName evidence="9">Uncharacterized protein</fullName>
    </submittedName>
</protein>
<evidence type="ECO:0000256" key="4">
    <source>
        <dbReference type="ARBA" id="ARBA00022847"/>
    </source>
</evidence>
<dbReference type="GO" id="GO:0005332">
    <property type="term" value="F:gamma-aminobutyric acid:sodium:chloride symporter activity"/>
    <property type="evidence" value="ECO:0007669"/>
    <property type="project" value="TreeGrafter"/>
</dbReference>
<dbReference type="SUPFAM" id="SSF161070">
    <property type="entry name" value="SNF-like"/>
    <property type="match status" value="1"/>
</dbReference>
<dbReference type="WBParaSite" id="nRc.2.0.1.t32592-RA">
    <property type="protein sequence ID" value="nRc.2.0.1.t32592-RA"/>
    <property type="gene ID" value="nRc.2.0.1.g32592"/>
</dbReference>
<keyword evidence="6 7" id="KW-0472">Membrane</keyword>
<reference evidence="9" key="1">
    <citation type="submission" date="2022-11" db="UniProtKB">
        <authorList>
            <consortium name="WormBaseParasite"/>
        </authorList>
    </citation>
    <scope>IDENTIFICATION</scope>
</reference>
<feature type="transmembrane region" description="Helical" evidence="7">
    <location>
        <begin position="12"/>
        <end position="30"/>
    </location>
</feature>
<evidence type="ECO:0000256" key="1">
    <source>
        <dbReference type="ARBA" id="ARBA00004141"/>
    </source>
</evidence>
<evidence type="ECO:0000256" key="7">
    <source>
        <dbReference type="SAM" id="Phobius"/>
    </source>
</evidence>
<dbReference type="GO" id="GO:0005886">
    <property type="term" value="C:plasma membrane"/>
    <property type="evidence" value="ECO:0007669"/>
    <property type="project" value="TreeGrafter"/>
</dbReference>
<dbReference type="PROSITE" id="PS50267">
    <property type="entry name" value="NA_NEUROTRAN_SYMP_3"/>
    <property type="match status" value="1"/>
</dbReference>
<dbReference type="PANTHER" id="PTHR11616">
    <property type="entry name" value="SODIUM/CHLORIDE DEPENDENT TRANSPORTER"/>
    <property type="match status" value="1"/>
</dbReference>
<evidence type="ECO:0000256" key="2">
    <source>
        <dbReference type="ARBA" id="ARBA00022448"/>
    </source>
</evidence>
<feature type="transmembrane region" description="Helical" evidence="7">
    <location>
        <begin position="50"/>
        <end position="73"/>
    </location>
</feature>
<comment type="subcellular location">
    <subcellularLocation>
        <location evidence="1">Membrane</location>
        <topology evidence="1">Multi-pass membrane protein</topology>
    </subcellularLocation>
</comment>
<evidence type="ECO:0000256" key="3">
    <source>
        <dbReference type="ARBA" id="ARBA00022692"/>
    </source>
</evidence>
<dbReference type="PRINTS" id="PR00176">
    <property type="entry name" value="NANEUSMPORT"/>
</dbReference>
<keyword evidence="5 7" id="KW-1133">Transmembrane helix</keyword>
<sequence length="101" mass="11428">MVWKDAGTQVIYSSGVGFGTLMALSSYNKYWNNSGQHWLVLVDSYGTGGLALVFVLFFEIFGLSWGFGAARIVKALEDMLGKKIGLFWYFCWRYTTPLFCL</sequence>
<organism evidence="8 9">
    <name type="scientific">Romanomermis culicivorax</name>
    <name type="common">Nematode worm</name>
    <dbReference type="NCBI Taxonomy" id="13658"/>
    <lineage>
        <taxon>Eukaryota</taxon>
        <taxon>Metazoa</taxon>
        <taxon>Ecdysozoa</taxon>
        <taxon>Nematoda</taxon>
        <taxon>Enoplea</taxon>
        <taxon>Dorylaimia</taxon>
        <taxon>Mermithida</taxon>
        <taxon>Mermithoidea</taxon>
        <taxon>Mermithidae</taxon>
        <taxon>Romanomermis</taxon>
    </lineage>
</organism>
<dbReference type="Proteomes" id="UP000887565">
    <property type="component" value="Unplaced"/>
</dbReference>
<keyword evidence="4" id="KW-0769">Symport</keyword>
<proteinExistence type="predicted"/>
<evidence type="ECO:0000313" key="8">
    <source>
        <dbReference type="Proteomes" id="UP000887565"/>
    </source>
</evidence>
<dbReference type="Pfam" id="PF00209">
    <property type="entry name" value="SNF"/>
    <property type="match status" value="1"/>
</dbReference>
<dbReference type="InterPro" id="IPR000175">
    <property type="entry name" value="Na/ntran_symport"/>
</dbReference>
<keyword evidence="8" id="KW-1185">Reference proteome</keyword>